<sequence>MFEFKYESCLVGRLAVNGFGYECGIPQSSRKQGARVEGNFGLAQRFQPIEKSWRNQFKIGRTKRLLMLKQSNVMYNENFKLISAKTL</sequence>
<dbReference type="Proteomes" id="UP000826195">
    <property type="component" value="Unassembled WGS sequence"/>
</dbReference>
<name>A0AAV7HQB4_COTGL</name>
<accession>A0AAV7HQB4</accession>
<evidence type="ECO:0000313" key="2">
    <source>
        <dbReference type="Proteomes" id="UP000826195"/>
    </source>
</evidence>
<comment type="caution">
    <text evidence="1">The sequence shown here is derived from an EMBL/GenBank/DDBJ whole genome shotgun (WGS) entry which is preliminary data.</text>
</comment>
<proteinExistence type="predicted"/>
<dbReference type="AlphaFoldDB" id="A0AAV7HQB4"/>
<gene>
    <name evidence="1" type="ORF">KQX54_008489</name>
</gene>
<organism evidence="1 2">
    <name type="scientific">Cotesia glomerata</name>
    <name type="common">Lepidopteran parasitic wasp</name>
    <name type="synonym">Apanteles glomeratus</name>
    <dbReference type="NCBI Taxonomy" id="32391"/>
    <lineage>
        <taxon>Eukaryota</taxon>
        <taxon>Metazoa</taxon>
        <taxon>Ecdysozoa</taxon>
        <taxon>Arthropoda</taxon>
        <taxon>Hexapoda</taxon>
        <taxon>Insecta</taxon>
        <taxon>Pterygota</taxon>
        <taxon>Neoptera</taxon>
        <taxon>Endopterygota</taxon>
        <taxon>Hymenoptera</taxon>
        <taxon>Apocrita</taxon>
        <taxon>Ichneumonoidea</taxon>
        <taxon>Braconidae</taxon>
        <taxon>Microgastrinae</taxon>
        <taxon>Cotesia</taxon>
    </lineage>
</organism>
<keyword evidence="2" id="KW-1185">Reference proteome</keyword>
<reference evidence="1 2" key="1">
    <citation type="journal article" date="2021" name="J. Hered.">
        <title>A chromosome-level genome assembly of the parasitoid wasp, Cotesia glomerata (Hymenoptera: Braconidae).</title>
        <authorList>
            <person name="Pinto B.J."/>
            <person name="Weis J.J."/>
            <person name="Gamble T."/>
            <person name="Ode P.J."/>
            <person name="Paul R."/>
            <person name="Zaspel J.M."/>
        </authorList>
    </citation>
    <scope>NUCLEOTIDE SEQUENCE [LARGE SCALE GENOMIC DNA]</scope>
    <source>
        <strain evidence="1">CgM1</strain>
    </source>
</reference>
<evidence type="ECO:0000313" key="1">
    <source>
        <dbReference type="EMBL" id="KAH0546327.1"/>
    </source>
</evidence>
<protein>
    <submittedName>
        <fullName evidence="1">Uncharacterized protein</fullName>
    </submittedName>
</protein>
<dbReference type="EMBL" id="JAHXZJ010002237">
    <property type="protein sequence ID" value="KAH0546327.1"/>
    <property type="molecule type" value="Genomic_DNA"/>
</dbReference>